<comment type="caution">
    <text evidence="1">The sequence shown here is derived from an EMBL/GenBank/DDBJ whole genome shotgun (WGS) entry which is preliminary data.</text>
</comment>
<reference evidence="1" key="1">
    <citation type="submission" date="2020-06" db="EMBL/GenBank/DDBJ databases">
        <authorList>
            <person name="Li T."/>
            <person name="Hu X."/>
            <person name="Zhang T."/>
            <person name="Song X."/>
            <person name="Zhang H."/>
            <person name="Dai N."/>
            <person name="Sheng W."/>
            <person name="Hou X."/>
            <person name="Wei L."/>
        </authorList>
    </citation>
    <scope>NUCLEOTIDE SEQUENCE</scope>
    <source>
        <strain evidence="1">KEN1</strain>
        <tissue evidence="1">Leaf</tissue>
    </source>
</reference>
<name>A0AAW2TPT0_9LAMI</name>
<evidence type="ECO:0000313" key="1">
    <source>
        <dbReference type="EMBL" id="KAL0406523.1"/>
    </source>
</evidence>
<reference evidence="1" key="2">
    <citation type="journal article" date="2024" name="Plant">
        <title>Genomic evolution and insights into agronomic trait innovations of Sesamum species.</title>
        <authorList>
            <person name="Miao H."/>
            <person name="Wang L."/>
            <person name="Qu L."/>
            <person name="Liu H."/>
            <person name="Sun Y."/>
            <person name="Le M."/>
            <person name="Wang Q."/>
            <person name="Wei S."/>
            <person name="Zheng Y."/>
            <person name="Lin W."/>
            <person name="Duan Y."/>
            <person name="Cao H."/>
            <person name="Xiong S."/>
            <person name="Wang X."/>
            <person name="Wei L."/>
            <person name="Li C."/>
            <person name="Ma Q."/>
            <person name="Ju M."/>
            <person name="Zhao R."/>
            <person name="Li G."/>
            <person name="Mu C."/>
            <person name="Tian Q."/>
            <person name="Mei H."/>
            <person name="Zhang T."/>
            <person name="Gao T."/>
            <person name="Zhang H."/>
        </authorList>
    </citation>
    <scope>NUCLEOTIDE SEQUENCE</scope>
    <source>
        <strain evidence="1">KEN1</strain>
    </source>
</reference>
<gene>
    <name evidence="1" type="ORF">Slati_3966200</name>
</gene>
<dbReference type="AlphaFoldDB" id="A0AAW2TPT0"/>
<protein>
    <submittedName>
        <fullName evidence="1">Mitochondrial protein</fullName>
    </submittedName>
</protein>
<proteinExistence type="predicted"/>
<dbReference type="EMBL" id="JACGWN010000014">
    <property type="protein sequence ID" value="KAL0406523.1"/>
    <property type="molecule type" value="Genomic_DNA"/>
</dbReference>
<accession>A0AAW2TPT0</accession>
<sequence length="171" mass="19468">MESLGKSIGLLEEVCRSKGGRGLGFKHLKAFNQAMLAKQLWRVLTRPECLLSQVLKQRYFPNSDLLQQKSVHMHPTLVSMFETRGLIIAGSRWSVGDGLTVRVLEDWWLLRPRSFRIMTSFIGWRRNATVRSIMTEDGVVWDANLVRALFPQEEADCILAVPIRGQGTADR</sequence>
<organism evidence="1">
    <name type="scientific">Sesamum latifolium</name>
    <dbReference type="NCBI Taxonomy" id="2727402"/>
    <lineage>
        <taxon>Eukaryota</taxon>
        <taxon>Viridiplantae</taxon>
        <taxon>Streptophyta</taxon>
        <taxon>Embryophyta</taxon>
        <taxon>Tracheophyta</taxon>
        <taxon>Spermatophyta</taxon>
        <taxon>Magnoliopsida</taxon>
        <taxon>eudicotyledons</taxon>
        <taxon>Gunneridae</taxon>
        <taxon>Pentapetalae</taxon>
        <taxon>asterids</taxon>
        <taxon>lamiids</taxon>
        <taxon>Lamiales</taxon>
        <taxon>Pedaliaceae</taxon>
        <taxon>Sesamum</taxon>
    </lineage>
</organism>